<dbReference type="AlphaFoldDB" id="A0A2P2NWY5"/>
<evidence type="ECO:0000256" key="1">
    <source>
        <dbReference type="SAM" id="SignalP"/>
    </source>
</evidence>
<sequence length="62" mass="7353">MHCLCHWKTFFWCSFLVGNSKACVFWNNKKFAGLADYPKTICRLRLLLLSCFCCSSFMLRDF</sequence>
<proteinExistence type="predicted"/>
<dbReference type="EMBL" id="GGEC01066508">
    <property type="protein sequence ID" value="MBX46992.1"/>
    <property type="molecule type" value="Transcribed_RNA"/>
</dbReference>
<feature type="signal peptide" evidence="1">
    <location>
        <begin position="1"/>
        <end position="22"/>
    </location>
</feature>
<protein>
    <submittedName>
        <fullName evidence="2">Uncharacterized protein</fullName>
    </submittedName>
</protein>
<feature type="chain" id="PRO_5015128585" evidence="1">
    <location>
        <begin position="23"/>
        <end position="62"/>
    </location>
</feature>
<accession>A0A2P2NWY5</accession>
<reference evidence="2" key="1">
    <citation type="submission" date="2018-02" db="EMBL/GenBank/DDBJ databases">
        <title>Rhizophora mucronata_Transcriptome.</title>
        <authorList>
            <person name="Meera S.P."/>
            <person name="Sreeshan A."/>
            <person name="Augustine A."/>
        </authorList>
    </citation>
    <scope>NUCLEOTIDE SEQUENCE</scope>
    <source>
        <tissue evidence="2">Leaf</tissue>
    </source>
</reference>
<keyword evidence="1" id="KW-0732">Signal</keyword>
<organism evidence="2">
    <name type="scientific">Rhizophora mucronata</name>
    <name type="common">Asiatic mangrove</name>
    <dbReference type="NCBI Taxonomy" id="61149"/>
    <lineage>
        <taxon>Eukaryota</taxon>
        <taxon>Viridiplantae</taxon>
        <taxon>Streptophyta</taxon>
        <taxon>Embryophyta</taxon>
        <taxon>Tracheophyta</taxon>
        <taxon>Spermatophyta</taxon>
        <taxon>Magnoliopsida</taxon>
        <taxon>eudicotyledons</taxon>
        <taxon>Gunneridae</taxon>
        <taxon>Pentapetalae</taxon>
        <taxon>rosids</taxon>
        <taxon>fabids</taxon>
        <taxon>Malpighiales</taxon>
        <taxon>Rhizophoraceae</taxon>
        <taxon>Rhizophora</taxon>
    </lineage>
</organism>
<evidence type="ECO:0000313" key="2">
    <source>
        <dbReference type="EMBL" id="MBX46992.1"/>
    </source>
</evidence>
<name>A0A2P2NWY5_RHIMU</name>